<dbReference type="PROSITE" id="PS00063">
    <property type="entry name" value="ALDOKETO_REDUCTASE_3"/>
    <property type="match status" value="1"/>
</dbReference>
<keyword evidence="2" id="KW-0521">NADP</keyword>
<evidence type="ECO:0000259" key="4">
    <source>
        <dbReference type="Pfam" id="PF00248"/>
    </source>
</evidence>
<dbReference type="GO" id="GO:0016491">
    <property type="term" value="F:oxidoreductase activity"/>
    <property type="evidence" value="ECO:0007669"/>
    <property type="project" value="UniProtKB-KW"/>
</dbReference>
<dbReference type="InterPro" id="IPR018170">
    <property type="entry name" value="Aldo/ket_reductase_CS"/>
</dbReference>
<reference evidence="5" key="2">
    <citation type="submission" date="2020-12" db="EMBL/GenBank/DDBJ databases">
        <authorList>
            <person name="Kanost M."/>
        </authorList>
    </citation>
    <scope>NUCLEOTIDE SEQUENCE</scope>
</reference>
<dbReference type="PROSITE" id="PS00798">
    <property type="entry name" value="ALDOKETO_REDUCTASE_1"/>
    <property type="match status" value="1"/>
</dbReference>
<dbReference type="EMBL" id="JH668378">
    <property type="protein sequence ID" value="KAG6449788.1"/>
    <property type="molecule type" value="Genomic_DNA"/>
</dbReference>
<sequence>MCFLKKSFLLVTQIQQNMVQNVSIIKLLLHRKCESSAETAPTIALNDGYNIPLLGLGTYGSRKDIAKMREAVYWAIEAGYRHIDTAALYNNEREIGQGIADAISKGLVKREDLFITTKLWNDKHGKDQVVPAAKASLEKLGLDYVDLYLIHSTQAEKDDGSPADIDITETWLAMIEVRKQGLARSIGVSNFKTEHLDKIISNSSVYPAVNQVEIHPWLTQEQLVADCHGRGIAVTAYSPFGFLVKRGGSNKNEDSTLLSIAEKYGKSTNQVVLRYLIDRHLIPIPKSTNKQRIVENMDVFDFRLTDEDISAINKLNKNKSIFDD</sequence>
<dbReference type="PROSITE" id="PS00062">
    <property type="entry name" value="ALDOKETO_REDUCTASE_2"/>
    <property type="match status" value="1"/>
</dbReference>
<dbReference type="PANTHER" id="PTHR43827:SF3">
    <property type="entry name" value="NADP-DEPENDENT OXIDOREDUCTASE DOMAIN-CONTAINING PROTEIN"/>
    <property type="match status" value="1"/>
</dbReference>
<gene>
    <name evidence="5" type="ORF">O3G_MSEX006238</name>
</gene>
<comment type="similarity">
    <text evidence="1">Belongs to the aldo/keto reductase family.</text>
</comment>
<keyword evidence="3" id="KW-0560">Oxidoreductase</keyword>
<dbReference type="InterPro" id="IPR023210">
    <property type="entry name" value="NADP_OxRdtase_dom"/>
</dbReference>
<dbReference type="Pfam" id="PF00248">
    <property type="entry name" value="Aldo_ket_red"/>
    <property type="match status" value="1"/>
</dbReference>
<reference evidence="5" key="1">
    <citation type="journal article" date="2016" name="Insect Biochem. Mol. Biol.">
        <title>Multifaceted biological insights from a draft genome sequence of the tobacco hornworm moth, Manduca sexta.</title>
        <authorList>
            <person name="Kanost M.R."/>
            <person name="Arrese E.L."/>
            <person name="Cao X."/>
            <person name="Chen Y.R."/>
            <person name="Chellapilla S."/>
            <person name="Goldsmith M.R."/>
            <person name="Grosse-Wilde E."/>
            <person name="Heckel D.G."/>
            <person name="Herndon N."/>
            <person name="Jiang H."/>
            <person name="Papanicolaou A."/>
            <person name="Qu J."/>
            <person name="Soulages J.L."/>
            <person name="Vogel H."/>
            <person name="Walters J."/>
            <person name="Waterhouse R.M."/>
            <person name="Ahn S.J."/>
            <person name="Almeida F.C."/>
            <person name="An C."/>
            <person name="Aqrawi P."/>
            <person name="Bretschneider A."/>
            <person name="Bryant W.B."/>
            <person name="Bucks S."/>
            <person name="Chao H."/>
            <person name="Chevignon G."/>
            <person name="Christen J.M."/>
            <person name="Clarke D.F."/>
            <person name="Dittmer N.T."/>
            <person name="Ferguson L.C.F."/>
            <person name="Garavelou S."/>
            <person name="Gordon K.H.J."/>
            <person name="Gunaratna R.T."/>
            <person name="Han Y."/>
            <person name="Hauser F."/>
            <person name="He Y."/>
            <person name="Heidel-Fischer H."/>
            <person name="Hirsh A."/>
            <person name="Hu Y."/>
            <person name="Jiang H."/>
            <person name="Kalra D."/>
            <person name="Klinner C."/>
            <person name="Konig C."/>
            <person name="Kovar C."/>
            <person name="Kroll A.R."/>
            <person name="Kuwar S.S."/>
            <person name="Lee S.L."/>
            <person name="Lehman R."/>
            <person name="Li K."/>
            <person name="Li Z."/>
            <person name="Liang H."/>
            <person name="Lovelace S."/>
            <person name="Lu Z."/>
            <person name="Mansfield J.H."/>
            <person name="McCulloch K.J."/>
            <person name="Mathew T."/>
            <person name="Morton B."/>
            <person name="Muzny D.M."/>
            <person name="Neunemann D."/>
            <person name="Ongeri F."/>
            <person name="Pauchet Y."/>
            <person name="Pu L.L."/>
            <person name="Pyrousis I."/>
            <person name="Rao X.J."/>
            <person name="Redding A."/>
            <person name="Roesel C."/>
            <person name="Sanchez-Gracia A."/>
            <person name="Schaack S."/>
            <person name="Shukla A."/>
            <person name="Tetreau G."/>
            <person name="Wang Y."/>
            <person name="Xiong G.H."/>
            <person name="Traut W."/>
            <person name="Walsh T.K."/>
            <person name="Worley K.C."/>
            <person name="Wu D."/>
            <person name="Wu W."/>
            <person name="Wu Y.Q."/>
            <person name="Zhang X."/>
            <person name="Zou Z."/>
            <person name="Zucker H."/>
            <person name="Briscoe A.D."/>
            <person name="Burmester T."/>
            <person name="Clem R.J."/>
            <person name="Feyereisen R."/>
            <person name="Grimmelikhuijzen C.J.P."/>
            <person name="Hamodrakas S.J."/>
            <person name="Hansson B.S."/>
            <person name="Huguet E."/>
            <person name="Jermiin L.S."/>
            <person name="Lan Q."/>
            <person name="Lehman H.K."/>
            <person name="Lorenzen M."/>
            <person name="Merzendorfer H."/>
            <person name="Michalopoulos I."/>
            <person name="Morton D.B."/>
            <person name="Muthukrishnan S."/>
            <person name="Oakeshott J.G."/>
            <person name="Palmer W."/>
            <person name="Park Y."/>
            <person name="Passarelli A.L."/>
            <person name="Rozas J."/>
            <person name="Schwartz L.M."/>
            <person name="Smith W."/>
            <person name="Southgate A."/>
            <person name="Vilcinskas A."/>
            <person name="Vogt R."/>
            <person name="Wang P."/>
            <person name="Werren J."/>
            <person name="Yu X.Q."/>
            <person name="Zhou J.J."/>
            <person name="Brown S.J."/>
            <person name="Scherer S.E."/>
            <person name="Richards S."/>
            <person name="Blissard G.W."/>
        </authorList>
    </citation>
    <scope>NUCLEOTIDE SEQUENCE</scope>
</reference>
<protein>
    <recommendedName>
        <fullName evidence="4">NADP-dependent oxidoreductase domain-containing protein</fullName>
    </recommendedName>
</protein>
<name>A0A921Z1K5_MANSE</name>
<proteinExistence type="inferred from homology"/>
<dbReference type="PIRSF" id="PIRSF000097">
    <property type="entry name" value="AKR"/>
    <property type="match status" value="1"/>
</dbReference>
<dbReference type="PANTHER" id="PTHR43827">
    <property type="entry name" value="2,5-DIKETO-D-GLUCONIC ACID REDUCTASE"/>
    <property type="match status" value="1"/>
</dbReference>
<comment type="caution">
    <text evidence="5">The sequence shown here is derived from an EMBL/GenBank/DDBJ whole genome shotgun (WGS) entry which is preliminary data.</text>
</comment>
<dbReference type="InterPro" id="IPR020471">
    <property type="entry name" value="AKR"/>
</dbReference>
<dbReference type="AlphaFoldDB" id="A0A921Z1K5"/>
<dbReference type="Proteomes" id="UP000791440">
    <property type="component" value="Unassembled WGS sequence"/>
</dbReference>
<accession>A0A921Z1K5</accession>
<evidence type="ECO:0000313" key="6">
    <source>
        <dbReference type="Proteomes" id="UP000791440"/>
    </source>
</evidence>
<evidence type="ECO:0000313" key="5">
    <source>
        <dbReference type="EMBL" id="KAG6449788.1"/>
    </source>
</evidence>
<keyword evidence="6" id="KW-1185">Reference proteome</keyword>
<evidence type="ECO:0000256" key="3">
    <source>
        <dbReference type="ARBA" id="ARBA00023002"/>
    </source>
</evidence>
<dbReference type="FunFam" id="3.20.20.100:FF:000015">
    <property type="entry name" value="Oxidoreductase, aldo/keto reductase family"/>
    <property type="match status" value="1"/>
</dbReference>
<evidence type="ECO:0000256" key="2">
    <source>
        <dbReference type="ARBA" id="ARBA00022857"/>
    </source>
</evidence>
<evidence type="ECO:0000256" key="1">
    <source>
        <dbReference type="ARBA" id="ARBA00007905"/>
    </source>
</evidence>
<organism evidence="5 6">
    <name type="scientific">Manduca sexta</name>
    <name type="common">Tobacco hawkmoth</name>
    <name type="synonym">Tobacco hornworm</name>
    <dbReference type="NCBI Taxonomy" id="7130"/>
    <lineage>
        <taxon>Eukaryota</taxon>
        <taxon>Metazoa</taxon>
        <taxon>Ecdysozoa</taxon>
        <taxon>Arthropoda</taxon>
        <taxon>Hexapoda</taxon>
        <taxon>Insecta</taxon>
        <taxon>Pterygota</taxon>
        <taxon>Neoptera</taxon>
        <taxon>Endopterygota</taxon>
        <taxon>Lepidoptera</taxon>
        <taxon>Glossata</taxon>
        <taxon>Ditrysia</taxon>
        <taxon>Bombycoidea</taxon>
        <taxon>Sphingidae</taxon>
        <taxon>Sphinginae</taxon>
        <taxon>Sphingini</taxon>
        <taxon>Manduca</taxon>
    </lineage>
</organism>
<feature type="domain" description="NADP-dependent oxidoreductase" evidence="4">
    <location>
        <begin position="55"/>
        <end position="316"/>
    </location>
</feature>